<dbReference type="Gene3D" id="1.10.10.990">
    <property type="match status" value="1"/>
</dbReference>
<evidence type="ECO:0000256" key="7">
    <source>
        <dbReference type="ARBA" id="ARBA00022840"/>
    </source>
</evidence>
<organism evidence="11 12">
    <name type="scientific">Desulfoprunum benzoelyticum</name>
    <dbReference type="NCBI Taxonomy" id="1506996"/>
    <lineage>
        <taxon>Bacteria</taxon>
        <taxon>Pseudomonadati</taxon>
        <taxon>Thermodesulfobacteriota</taxon>
        <taxon>Desulfobulbia</taxon>
        <taxon>Desulfobulbales</taxon>
        <taxon>Desulfobulbaceae</taxon>
        <taxon>Desulfoprunum</taxon>
    </lineage>
</organism>
<dbReference type="Proteomes" id="UP000539642">
    <property type="component" value="Unassembled WGS sequence"/>
</dbReference>
<dbReference type="GO" id="GO:0008854">
    <property type="term" value="F:exodeoxyribonuclease V activity"/>
    <property type="evidence" value="ECO:0007669"/>
    <property type="project" value="UniProtKB-EC"/>
</dbReference>
<dbReference type="Gene3D" id="3.40.50.10930">
    <property type="match status" value="1"/>
</dbReference>
<dbReference type="NCBIfam" id="TIGR01450">
    <property type="entry name" value="recC"/>
    <property type="match status" value="1"/>
</dbReference>
<dbReference type="GO" id="GO:0009338">
    <property type="term" value="C:exodeoxyribonuclease V complex"/>
    <property type="evidence" value="ECO:0007669"/>
    <property type="project" value="InterPro"/>
</dbReference>
<dbReference type="SUPFAM" id="SSF52980">
    <property type="entry name" value="Restriction endonuclease-like"/>
    <property type="match status" value="1"/>
</dbReference>
<dbReference type="PANTHER" id="PTHR30591">
    <property type="entry name" value="RECBCD ENZYME SUBUNIT RECC"/>
    <property type="match status" value="1"/>
</dbReference>
<dbReference type="GO" id="GO:0006281">
    <property type="term" value="P:DNA repair"/>
    <property type="evidence" value="ECO:0007669"/>
    <property type="project" value="UniProtKB-KW"/>
</dbReference>
<dbReference type="Pfam" id="PF17946">
    <property type="entry name" value="RecC_C"/>
    <property type="match status" value="1"/>
</dbReference>
<dbReference type="PIRSF" id="PIRSF000980">
    <property type="entry name" value="RecC"/>
    <property type="match status" value="1"/>
</dbReference>
<keyword evidence="5" id="KW-0347">Helicase</keyword>
<dbReference type="InterPro" id="IPR027417">
    <property type="entry name" value="P-loop_NTPase"/>
</dbReference>
<evidence type="ECO:0000256" key="6">
    <source>
        <dbReference type="ARBA" id="ARBA00022839"/>
    </source>
</evidence>
<keyword evidence="9" id="KW-0234">DNA repair</keyword>
<protein>
    <submittedName>
        <fullName evidence="11">Exodeoxyribonuclease V gamma subunit</fullName>
        <ecNumber evidence="11">3.1.11.5</ecNumber>
    </submittedName>
</protein>
<dbReference type="Gene3D" id="3.40.50.300">
    <property type="entry name" value="P-loop containing nucleotide triphosphate hydrolases"/>
    <property type="match status" value="2"/>
</dbReference>
<dbReference type="GO" id="GO:0006310">
    <property type="term" value="P:DNA recombination"/>
    <property type="evidence" value="ECO:0007669"/>
    <property type="project" value="TreeGrafter"/>
</dbReference>
<dbReference type="Gene3D" id="1.10.10.160">
    <property type="match status" value="1"/>
</dbReference>
<keyword evidence="8" id="KW-0238">DNA-binding</keyword>
<evidence type="ECO:0000256" key="1">
    <source>
        <dbReference type="ARBA" id="ARBA00022722"/>
    </source>
</evidence>
<dbReference type="GO" id="GO:0003677">
    <property type="term" value="F:DNA binding"/>
    <property type="evidence" value="ECO:0007669"/>
    <property type="project" value="UniProtKB-KW"/>
</dbReference>
<dbReference type="SUPFAM" id="SSF52540">
    <property type="entry name" value="P-loop containing nucleoside triphosphate hydrolases"/>
    <property type="match status" value="2"/>
</dbReference>
<dbReference type="EMBL" id="JACHEO010000027">
    <property type="protein sequence ID" value="MBB5349482.1"/>
    <property type="molecule type" value="Genomic_DNA"/>
</dbReference>
<keyword evidence="1" id="KW-0540">Nuclease</keyword>
<dbReference type="InterPro" id="IPR011335">
    <property type="entry name" value="Restrct_endonuc-II-like"/>
</dbReference>
<evidence type="ECO:0000256" key="3">
    <source>
        <dbReference type="ARBA" id="ARBA00022763"/>
    </source>
</evidence>
<feature type="domain" description="RecC C-terminal" evidence="10">
    <location>
        <begin position="784"/>
        <end position="1001"/>
    </location>
</feature>
<keyword evidence="6" id="KW-0269">Exonuclease</keyword>
<name>A0A840UUM6_9BACT</name>
<comment type="caution">
    <text evidence="11">The sequence shown here is derived from an EMBL/GenBank/DDBJ whole genome shotgun (WGS) entry which is preliminary data.</text>
</comment>
<evidence type="ECO:0000256" key="8">
    <source>
        <dbReference type="ARBA" id="ARBA00023125"/>
    </source>
</evidence>
<dbReference type="InterPro" id="IPR006697">
    <property type="entry name" value="RecC"/>
</dbReference>
<evidence type="ECO:0000256" key="5">
    <source>
        <dbReference type="ARBA" id="ARBA00022806"/>
    </source>
</evidence>
<dbReference type="PANTHER" id="PTHR30591:SF1">
    <property type="entry name" value="RECBCD ENZYME SUBUNIT RECC"/>
    <property type="match status" value="1"/>
</dbReference>
<dbReference type="AlphaFoldDB" id="A0A840UUM6"/>
<evidence type="ECO:0000256" key="9">
    <source>
        <dbReference type="ARBA" id="ARBA00023204"/>
    </source>
</evidence>
<reference evidence="11 12" key="1">
    <citation type="submission" date="2020-08" db="EMBL/GenBank/DDBJ databases">
        <title>Genomic Encyclopedia of Type Strains, Phase IV (KMG-IV): sequencing the most valuable type-strain genomes for metagenomic binning, comparative biology and taxonomic classification.</title>
        <authorList>
            <person name="Goeker M."/>
        </authorList>
    </citation>
    <scope>NUCLEOTIDE SEQUENCE [LARGE SCALE GENOMIC DNA]</scope>
    <source>
        <strain evidence="11 12">DSM 28570</strain>
    </source>
</reference>
<keyword evidence="12" id="KW-1185">Reference proteome</keyword>
<keyword evidence="4 11" id="KW-0378">Hydrolase</keyword>
<dbReference type="EC" id="3.1.11.5" evidence="11"/>
<dbReference type="GO" id="GO:0004386">
    <property type="term" value="F:helicase activity"/>
    <property type="evidence" value="ECO:0007669"/>
    <property type="project" value="UniProtKB-KW"/>
</dbReference>
<dbReference type="HAMAP" id="MF_01486">
    <property type="entry name" value="RecC"/>
    <property type="match status" value="1"/>
</dbReference>
<gene>
    <name evidence="11" type="ORF">HNQ81_003237</name>
</gene>
<keyword evidence="2" id="KW-0547">Nucleotide-binding</keyword>
<proteinExistence type="inferred from homology"/>
<dbReference type="GO" id="GO:0005524">
    <property type="term" value="F:ATP binding"/>
    <property type="evidence" value="ECO:0007669"/>
    <property type="project" value="UniProtKB-KW"/>
</dbReference>
<evidence type="ECO:0000256" key="4">
    <source>
        <dbReference type="ARBA" id="ARBA00022801"/>
    </source>
</evidence>
<evidence type="ECO:0000256" key="2">
    <source>
        <dbReference type="ARBA" id="ARBA00022741"/>
    </source>
</evidence>
<accession>A0A840UUM6</accession>
<dbReference type="InterPro" id="IPR013986">
    <property type="entry name" value="DExx_box_DNA_helicase_dom_sf"/>
</dbReference>
<dbReference type="Pfam" id="PF04257">
    <property type="entry name" value="Exonuc_V_gamma"/>
    <property type="match status" value="1"/>
</dbReference>
<dbReference type="RefSeq" id="WP_183352274.1">
    <property type="nucleotide sequence ID" value="NZ_JACHEO010000027.1"/>
</dbReference>
<dbReference type="InterPro" id="IPR041500">
    <property type="entry name" value="RecC_C"/>
</dbReference>
<evidence type="ECO:0000313" key="11">
    <source>
        <dbReference type="EMBL" id="MBB5349482.1"/>
    </source>
</evidence>
<keyword evidence="7" id="KW-0067">ATP-binding</keyword>
<evidence type="ECO:0000313" key="12">
    <source>
        <dbReference type="Proteomes" id="UP000539642"/>
    </source>
</evidence>
<evidence type="ECO:0000259" key="10">
    <source>
        <dbReference type="Pfam" id="PF17946"/>
    </source>
</evidence>
<sequence>MFYLHTSNRTENLLQHLAELIRAQGREDLFTPELFVVQSQGMERIISQKLAETFGTWCNFRYLLPLNFFELVANCLEMSIQPDGFAREVLVWRLEELLRDLDSPDLAVLAPYFSGENAELKRFQLARQLANLFDQYQLLRPELLARWEQGRPAVGHPTEGWQRRLWQRLVDQAPDRLHRGAVLQRIGRRLRQQDIPAGVLPGRISIVGIHIMAPLFLDLLAGLSLHSDVHLYLLSPCEQYWGDLPSRRQLARQRAAAGRASGLEDAAGHPLLVALGRQGRDFQAMLLEQVDFELEFRSFEDPCDHAASTLLHRLQSDLLHNRPGGTPPPENAAADDGSVIVVSCHSRRREMTVLHDHILDWLHRDPTLELRDIVVMAPDIQDYAALIPAVFHDLQHSIADRSLRRKNAVVATFLQFLDLLGGRFGWKEVFDLLQQEAIAFRFELTAGDLEHLRQWVTRSGIRWGLSAGQRQEIGLPADPEGTWRAGLDRLLMGYAIDAPDMVDGVLPYGDIEGGGARALGGLCEFVAILEEAERDLRRSHGLGEWSRLLLHFADRLFGEADDAVILELRQILSELDNGGFHQSPVALAVIRAWLDTAAAETRSTSGYLRGQLTFCSMLPMRSIPFRIVCLLGLGDGLFPGSDRHATFDLLAVERRYGDRSRRDDDRYQFLEALLAARDVLYISYPGQSSKTNKELPPAVVVSELLEVLRQDYGVILRERDDDPEALGFVRHHPLHPFSPRYFTGADSRFFSYDDRSRAVAARLAQPAASIAPWWSGSLAAAEEGVPIAALFGFFANPQRWFVRNCLGIRLDLQEELPAESEPFAVDPLAGYGVGQEIIQSLLAGAGAEAALARMRIEGRWPLGTPGKLLFARQQQELTSFADRIRGMAMGRRLPDLPVDVTVGASRLRGLLGNVYEGGVLIYRYSNCKGRDVLHLWLHALLADQLLGEDRRVVAVLRDCELETVTARDRSPDLACCLELFTAGCQGPSDLYVEPALSYARHCGATRSRVPPLAKAREKWQNSIDKGYEPEWTLLLQGVAAEAVLGAEFENLCRTFFVPIWEGCRCPAK</sequence>
<keyword evidence="3" id="KW-0227">DNA damage</keyword>